<feature type="signal peptide" evidence="3">
    <location>
        <begin position="1"/>
        <end position="21"/>
    </location>
</feature>
<dbReference type="EMBL" id="NTFS01000418">
    <property type="protein sequence ID" value="PAX51315.1"/>
    <property type="molecule type" value="Genomic_DNA"/>
</dbReference>
<evidence type="ECO:0000256" key="1">
    <source>
        <dbReference type="SAM" id="MobiDB-lite"/>
    </source>
</evidence>
<organism evidence="4 5">
    <name type="scientific">Brunnivagina elsteri CCALA 953</name>
    <dbReference type="NCBI Taxonomy" id="987040"/>
    <lineage>
        <taxon>Bacteria</taxon>
        <taxon>Bacillati</taxon>
        <taxon>Cyanobacteriota</taxon>
        <taxon>Cyanophyceae</taxon>
        <taxon>Nostocales</taxon>
        <taxon>Calotrichaceae</taxon>
        <taxon>Brunnivagina</taxon>
    </lineage>
</organism>
<proteinExistence type="predicted"/>
<gene>
    <name evidence="4" type="ORF">CK510_25420</name>
</gene>
<feature type="compositionally biased region" description="Polar residues" evidence="1">
    <location>
        <begin position="126"/>
        <end position="142"/>
    </location>
</feature>
<sequence>MYVKFTAAIICIILCSLNVVAAVKRTPIRTTLEGSTRTTVEMMPSPNSSVHWLSAAIFIAGFASFLSWGVSDYNESLEKEENRSNTTDANQNIVPENSQSYPSINPTISGKNIIQFTPRVSDNLETKSQTLSPEEFYSQLQQEDYWDDNEDTNNKPSAS</sequence>
<feature type="compositionally biased region" description="Polar residues" evidence="1">
    <location>
        <begin position="84"/>
        <end position="106"/>
    </location>
</feature>
<keyword evidence="2" id="KW-0472">Membrane</keyword>
<name>A0A2A2TCF4_9CYAN</name>
<protein>
    <submittedName>
        <fullName evidence="4">Uncharacterized protein</fullName>
    </submittedName>
</protein>
<evidence type="ECO:0000313" key="5">
    <source>
        <dbReference type="Proteomes" id="UP000218238"/>
    </source>
</evidence>
<evidence type="ECO:0000256" key="2">
    <source>
        <dbReference type="SAM" id="Phobius"/>
    </source>
</evidence>
<dbReference type="Proteomes" id="UP000218238">
    <property type="component" value="Unassembled WGS sequence"/>
</dbReference>
<keyword evidence="2" id="KW-1133">Transmembrane helix</keyword>
<reference evidence="4 5" key="1">
    <citation type="submission" date="2017-08" db="EMBL/GenBank/DDBJ databases">
        <title>Draft genome sequence of filamentous cyanobacterium Calothrix elsteri CCALA 953.</title>
        <authorList>
            <person name="Gagunashvili A.N."/>
            <person name="Elster J."/>
            <person name="Andresson O.S."/>
        </authorList>
    </citation>
    <scope>NUCLEOTIDE SEQUENCE [LARGE SCALE GENOMIC DNA]</scope>
    <source>
        <strain evidence="4 5">CCALA 953</strain>
    </source>
</reference>
<dbReference type="OrthoDB" id="483966at2"/>
<dbReference type="AlphaFoldDB" id="A0A2A2TCF4"/>
<keyword evidence="2" id="KW-0812">Transmembrane</keyword>
<keyword evidence="5" id="KW-1185">Reference proteome</keyword>
<feature type="chain" id="PRO_5012246072" evidence="3">
    <location>
        <begin position="22"/>
        <end position="159"/>
    </location>
</feature>
<comment type="caution">
    <text evidence="4">The sequence shown here is derived from an EMBL/GenBank/DDBJ whole genome shotgun (WGS) entry which is preliminary data.</text>
</comment>
<dbReference type="RefSeq" id="WP_095724323.1">
    <property type="nucleotide sequence ID" value="NZ_NTFS01000418.1"/>
</dbReference>
<keyword evidence="3" id="KW-0732">Signal</keyword>
<evidence type="ECO:0000313" key="4">
    <source>
        <dbReference type="EMBL" id="PAX51315.1"/>
    </source>
</evidence>
<evidence type="ECO:0000256" key="3">
    <source>
        <dbReference type="SAM" id="SignalP"/>
    </source>
</evidence>
<feature type="region of interest" description="Disordered" evidence="1">
    <location>
        <begin position="124"/>
        <end position="159"/>
    </location>
</feature>
<feature type="transmembrane region" description="Helical" evidence="2">
    <location>
        <begin position="50"/>
        <end position="70"/>
    </location>
</feature>
<feature type="region of interest" description="Disordered" evidence="1">
    <location>
        <begin position="77"/>
        <end position="106"/>
    </location>
</feature>
<accession>A0A2A2TCF4</accession>